<feature type="transmembrane region" description="Helical" evidence="7">
    <location>
        <begin position="149"/>
        <end position="168"/>
    </location>
</feature>
<comment type="caution">
    <text evidence="8">The sequence shown here is derived from an EMBL/GenBank/DDBJ whole genome shotgun (WGS) entry which is preliminary data.</text>
</comment>
<evidence type="ECO:0000256" key="7">
    <source>
        <dbReference type="SAM" id="Phobius"/>
    </source>
</evidence>
<comment type="similarity">
    <text evidence="2">Belongs to the CRT-like transporter family.</text>
</comment>
<accession>A0AA36J374</accession>
<keyword evidence="5 7" id="KW-1133">Transmembrane helix</keyword>
<proteinExistence type="inferred from homology"/>
<feature type="transmembrane region" description="Helical" evidence="7">
    <location>
        <begin position="45"/>
        <end position="64"/>
    </location>
</feature>
<evidence type="ECO:0000256" key="4">
    <source>
        <dbReference type="ARBA" id="ARBA00022692"/>
    </source>
</evidence>
<evidence type="ECO:0000256" key="1">
    <source>
        <dbReference type="ARBA" id="ARBA00004141"/>
    </source>
</evidence>
<sequence>MVNKTALTISFLAVITLGGVTNKFAYQIKDVGDPQYPEHYFKKPWFLELLMFIGMTMSFPLYWAMNGCSKKQVADSNSEPLLPVVAKDRGWKIRALIFLPAMGDLVGSILSFIGLVYISNSTAQMLGSSIIIMVAFNSYVFLGRRYNRIQYAGMFTVLASLVVIGYSADMAARDKTGKIEGMQEASASEQAFGMFLCVIARAVNSVQFVLEEKVMGESGLHPFEVTGTEGIYGLIVTACIIMPALAYIPGSDVGGVFENTSDSLAMIQRNTTLDLVLFLYLLGLWGLNALGMMVMKHLGSVFRAVSRNLQALFVWLIDMALFYGLGRRGFGYGPVGEPWQGTASWIQAPVRPGGAARAGGFGEGWRFFG</sequence>
<keyword evidence="9" id="KW-1185">Reference proteome</keyword>
<feature type="transmembrane region" description="Helical" evidence="7">
    <location>
        <begin position="96"/>
        <end position="118"/>
    </location>
</feature>
<keyword evidence="4 7" id="KW-0812">Transmembrane</keyword>
<keyword evidence="3" id="KW-0813">Transport</keyword>
<evidence type="ECO:0008006" key="10">
    <source>
        <dbReference type="Google" id="ProtNLM"/>
    </source>
</evidence>
<dbReference type="InterPro" id="IPR037185">
    <property type="entry name" value="EmrE-like"/>
</dbReference>
<dbReference type="AlphaFoldDB" id="A0AA36J374"/>
<name>A0AA36J374_9DINO</name>
<evidence type="ECO:0000313" key="9">
    <source>
        <dbReference type="Proteomes" id="UP001178507"/>
    </source>
</evidence>
<dbReference type="SUPFAM" id="SSF103481">
    <property type="entry name" value="Multidrug resistance efflux transporter EmrE"/>
    <property type="match status" value="1"/>
</dbReference>
<evidence type="ECO:0000313" key="8">
    <source>
        <dbReference type="EMBL" id="CAJ1397695.1"/>
    </source>
</evidence>
<dbReference type="EMBL" id="CAUJNA010003275">
    <property type="protein sequence ID" value="CAJ1397695.1"/>
    <property type="molecule type" value="Genomic_DNA"/>
</dbReference>
<dbReference type="Proteomes" id="UP001178507">
    <property type="component" value="Unassembled WGS sequence"/>
</dbReference>
<keyword evidence="6 7" id="KW-0472">Membrane</keyword>
<dbReference type="PANTHER" id="PTHR13146">
    <property type="match status" value="1"/>
</dbReference>
<evidence type="ECO:0000256" key="5">
    <source>
        <dbReference type="ARBA" id="ARBA00022989"/>
    </source>
</evidence>
<evidence type="ECO:0000256" key="6">
    <source>
        <dbReference type="ARBA" id="ARBA00023136"/>
    </source>
</evidence>
<feature type="transmembrane region" description="Helical" evidence="7">
    <location>
        <begin position="275"/>
        <end position="295"/>
    </location>
</feature>
<dbReference type="GO" id="GO:0016020">
    <property type="term" value="C:membrane"/>
    <property type="evidence" value="ECO:0007669"/>
    <property type="project" value="UniProtKB-SubCell"/>
</dbReference>
<feature type="transmembrane region" description="Helical" evidence="7">
    <location>
        <begin position="231"/>
        <end position="248"/>
    </location>
</feature>
<dbReference type="InterPro" id="IPR013936">
    <property type="entry name" value="CRT-like"/>
</dbReference>
<dbReference type="Pfam" id="PF08627">
    <property type="entry name" value="CRT-like"/>
    <property type="match status" value="1"/>
</dbReference>
<comment type="subcellular location">
    <subcellularLocation>
        <location evidence="1">Membrane</location>
        <topology evidence="1">Multi-pass membrane protein</topology>
    </subcellularLocation>
</comment>
<feature type="transmembrane region" description="Helical" evidence="7">
    <location>
        <begin position="124"/>
        <end position="142"/>
    </location>
</feature>
<reference evidence="8" key="1">
    <citation type="submission" date="2023-08" db="EMBL/GenBank/DDBJ databases">
        <authorList>
            <person name="Chen Y."/>
            <person name="Shah S."/>
            <person name="Dougan E. K."/>
            <person name="Thang M."/>
            <person name="Chan C."/>
        </authorList>
    </citation>
    <scope>NUCLEOTIDE SEQUENCE</scope>
</reference>
<protein>
    <recommendedName>
        <fullName evidence="10">Solute carrier family 35 member F6</fullName>
    </recommendedName>
</protein>
<gene>
    <name evidence="8" type="ORF">EVOR1521_LOCUS21652</name>
</gene>
<feature type="transmembrane region" description="Helical" evidence="7">
    <location>
        <begin position="307"/>
        <end position="325"/>
    </location>
</feature>
<evidence type="ECO:0000256" key="2">
    <source>
        <dbReference type="ARBA" id="ARBA00006690"/>
    </source>
</evidence>
<evidence type="ECO:0000256" key="3">
    <source>
        <dbReference type="ARBA" id="ARBA00022448"/>
    </source>
</evidence>
<organism evidence="8 9">
    <name type="scientific">Effrenium voratum</name>
    <dbReference type="NCBI Taxonomy" id="2562239"/>
    <lineage>
        <taxon>Eukaryota</taxon>
        <taxon>Sar</taxon>
        <taxon>Alveolata</taxon>
        <taxon>Dinophyceae</taxon>
        <taxon>Suessiales</taxon>
        <taxon>Symbiodiniaceae</taxon>
        <taxon>Effrenium</taxon>
    </lineage>
</organism>